<comment type="caution">
    <text evidence="2">The sequence shown here is derived from an EMBL/GenBank/DDBJ whole genome shotgun (WGS) entry which is preliminary data.</text>
</comment>
<reference evidence="2 3" key="1">
    <citation type="journal article" date="2012" name="BMC Genomics">
        <title>Comparative genomic analysis of human infective Trypanosoma cruzi lineages with the bat-restricted subspecies T. cruzi marinkellei.</title>
        <authorList>
            <person name="Franzen O."/>
            <person name="Talavera-Lopez C."/>
            <person name="Ochaya S."/>
            <person name="Butler C.E."/>
            <person name="Messenger L.A."/>
            <person name="Lewis M.D."/>
            <person name="Llewellyn M.S."/>
            <person name="Marinkelle C.J."/>
            <person name="Tyler K.M."/>
            <person name="Miles M.A."/>
            <person name="Andersson B."/>
        </authorList>
    </citation>
    <scope>NUCLEOTIDE SEQUENCE [LARGE SCALE GENOMIC DNA]</scope>
    <source>
        <strain evidence="2 3">B7</strain>
    </source>
</reference>
<feature type="transmembrane region" description="Helical" evidence="1">
    <location>
        <begin position="68"/>
        <end position="98"/>
    </location>
</feature>
<dbReference type="EMBL" id="AHKC01016702">
    <property type="protein sequence ID" value="EKF28118.1"/>
    <property type="molecule type" value="Genomic_DNA"/>
</dbReference>
<evidence type="ECO:0000313" key="2">
    <source>
        <dbReference type="EMBL" id="EKF28118.1"/>
    </source>
</evidence>
<sequence length="204" mass="24091">MVLVLLVMFLLLFLMVLLEMILVLLLLLVLDLQLFRVLFLLVLLDMVLVLLALLVLELIMLFRERFLVLLALLVRILVLWLQPFLALFLVLFPVQFLVQLVEIGPRRLTQSVLLHLEMVMEQQPQSLQHPMTRVSPDKKFCHKAEQGVKDLGTSPREIRTLWKTKRKMTIHKQTTHKDHQRLQLQNQNAVEMNCRKYQTQQRRG</sequence>
<dbReference type="AlphaFoldDB" id="K2LZQ9"/>
<dbReference type="Proteomes" id="UP000007350">
    <property type="component" value="Unassembled WGS sequence"/>
</dbReference>
<accession>K2LZQ9</accession>
<keyword evidence="3" id="KW-1185">Reference proteome</keyword>
<proteinExistence type="predicted"/>
<evidence type="ECO:0000256" key="1">
    <source>
        <dbReference type="SAM" id="Phobius"/>
    </source>
</evidence>
<keyword evidence="1" id="KW-0812">Transmembrane</keyword>
<gene>
    <name evidence="2" type="ORF">MOQ_008145</name>
</gene>
<protein>
    <submittedName>
        <fullName evidence="2">Uncharacterized protein</fullName>
    </submittedName>
</protein>
<keyword evidence="1" id="KW-0472">Membrane</keyword>
<name>K2LZQ9_TRYCR</name>
<organism evidence="2 3">
    <name type="scientific">Trypanosoma cruzi marinkellei</name>
    <dbReference type="NCBI Taxonomy" id="85056"/>
    <lineage>
        <taxon>Eukaryota</taxon>
        <taxon>Discoba</taxon>
        <taxon>Euglenozoa</taxon>
        <taxon>Kinetoplastea</taxon>
        <taxon>Metakinetoplastina</taxon>
        <taxon>Trypanosomatida</taxon>
        <taxon>Trypanosomatidae</taxon>
        <taxon>Trypanosoma</taxon>
        <taxon>Schizotrypanum</taxon>
    </lineage>
</organism>
<feature type="transmembrane region" description="Helical" evidence="1">
    <location>
        <begin position="37"/>
        <end position="62"/>
    </location>
</feature>
<evidence type="ECO:0000313" key="3">
    <source>
        <dbReference type="Proteomes" id="UP000007350"/>
    </source>
</evidence>
<feature type="transmembrane region" description="Helical" evidence="1">
    <location>
        <begin position="6"/>
        <end position="30"/>
    </location>
</feature>
<keyword evidence="1" id="KW-1133">Transmembrane helix</keyword>